<comment type="caution">
    <text evidence="1">The sequence shown here is derived from an EMBL/GenBank/DDBJ whole genome shotgun (WGS) entry which is preliminary data.</text>
</comment>
<keyword evidence="2" id="KW-1185">Reference proteome</keyword>
<name>A0A1R3HG58_9ROSI</name>
<proteinExistence type="predicted"/>
<evidence type="ECO:0000313" key="2">
    <source>
        <dbReference type="Proteomes" id="UP000187203"/>
    </source>
</evidence>
<organism evidence="1 2">
    <name type="scientific">Corchorus olitorius</name>
    <dbReference type="NCBI Taxonomy" id="93759"/>
    <lineage>
        <taxon>Eukaryota</taxon>
        <taxon>Viridiplantae</taxon>
        <taxon>Streptophyta</taxon>
        <taxon>Embryophyta</taxon>
        <taxon>Tracheophyta</taxon>
        <taxon>Spermatophyta</taxon>
        <taxon>Magnoliopsida</taxon>
        <taxon>eudicotyledons</taxon>
        <taxon>Gunneridae</taxon>
        <taxon>Pentapetalae</taxon>
        <taxon>rosids</taxon>
        <taxon>malvids</taxon>
        <taxon>Malvales</taxon>
        <taxon>Malvaceae</taxon>
        <taxon>Grewioideae</taxon>
        <taxon>Apeibeae</taxon>
        <taxon>Corchorus</taxon>
    </lineage>
</organism>
<gene>
    <name evidence="1" type="ORF">COLO4_29153</name>
</gene>
<dbReference type="AlphaFoldDB" id="A0A1R3HG58"/>
<accession>A0A1R3HG58</accession>
<sequence length="327" mass="38343">MGAEHSKPPQPDYSALREDAQFEPKKPAFPLNIIDNDSYSFGGDLCAGVSLSYGSLNNKDMTIMIFKDAKVASSEFNLLDSLDNRFMLKPSNLILKTNYTTFERSCSYITFRNKLFTWKDWLDMKMNEFCNRQGLSSKDRLDMKRNKFCNTQDLSKHKRLWWQFIKPDFKKIFRDYIQAFWYIYGTKIATLTSLTDALFVEYKDAVLVQGLMKPQKRFGDTSRTTKDHLKEFREIMMRVIGGELFGVEDVCEDEDFELEVLNWNTLISYHTLEESFTALDNWGKGVSRDTNFWSILNHLEDEDKVNYDHGRGINIHRFISAVRPYHC</sequence>
<reference evidence="2" key="1">
    <citation type="submission" date="2013-09" db="EMBL/GenBank/DDBJ databases">
        <title>Corchorus olitorius genome sequencing.</title>
        <authorList>
            <person name="Alam M."/>
            <person name="Haque M.S."/>
            <person name="Islam M.S."/>
            <person name="Emdad E.M."/>
            <person name="Islam M.M."/>
            <person name="Ahmed B."/>
            <person name="Halim A."/>
            <person name="Hossen Q.M.M."/>
            <person name="Hossain M.Z."/>
            <person name="Ahmed R."/>
            <person name="Khan M.M."/>
            <person name="Islam R."/>
            <person name="Rashid M.M."/>
            <person name="Khan S.A."/>
            <person name="Rahman M.S."/>
            <person name="Alam M."/>
            <person name="Yahiya A.S."/>
            <person name="Khan M.S."/>
            <person name="Azam M.S."/>
            <person name="Haque T."/>
            <person name="Lashkar M.Z.H."/>
            <person name="Akhand A.I."/>
            <person name="Morshed G."/>
            <person name="Roy S."/>
            <person name="Uddin K.S."/>
            <person name="Rabeya T."/>
            <person name="Hossain A.S."/>
            <person name="Chowdhury A."/>
            <person name="Snigdha A.R."/>
            <person name="Mortoza M.S."/>
            <person name="Matin S.A."/>
            <person name="Hoque S.M.E."/>
            <person name="Islam M.K."/>
            <person name="Roy D.K."/>
            <person name="Haider R."/>
            <person name="Moosa M.M."/>
            <person name="Elias S.M."/>
            <person name="Hasan A.M."/>
            <person name="Jahan S."/>
            <person name="Shafiuddin M."/>
            <person name="Mahmood N."/>
            <person name="Shommy N.S."/>
        </authorList>
    </citation>
    <scope>NUCLEOTIDE SEQUENCE [LARGE SCALE GENOMIC DNA]</scope>
    <source>
        <strain evidence="2">cv. O-4</strain>
    </source>
</reference>
<evidence type="ECO:0000313" key="1">
    <source>
        <dbReference type="EMBL" id="OMO69293.1"/>
    </source>
</evidence>
<dbReference type="Proteomes" id="UP000187203">
    <property type="component" value="Unassembled WGS sequence"/>
</dbReference>
<protein>
    <submittedName>
        <fullName evidence="1">Uncharacterized protein</fullName>
    </submittedName>
</protein>
<dbReference type="EMBL" id="AWUE01020249">
    <property type="protein sequence ID" value="OMO69293.1"/>
    <property type="molecule type" value="Genomic_DNA"/>
</dbReference>